<dbReference type="AlphaFoldDB" id="A0A235HE20"/>
<evidence type="ECO:0000313" key="2">
    <source>
        <dbReference type="Proteomes" id="UP000215367"/>
    </source>
</evidence>
<accession>A0A235HE20</accession>
<reference evidence="1 2" key="1">
    <citation type="submission" date="2017-07" db="EMBL/GenBank/DDBJ databases">
        <title>Whole genome sequence of Azospirillum brasilense 2A1, a potential biofertilizer strain.</title>
        <authorList>
            <person name="Fontana C.A."/>
            <person name="Toffoli L.M."/>
            <person name="Salazar S.M."/>
            <person name="Puglisi E."/>
            <person name="Pedraza R."/>
            <person name="Bassi D."/>
            <person name="Cocconcelli P.S."/>
        </authorList>
    </citation>
    <scope>NUCLEOTIDE SEQUENCE [LARGE SCALE GENOMIC DNA]</scope>
    <source>
        <strain evidence="1 2">2A1</strain>
        <plasmid evidence="1">unnamed</plasmid>
    </source>
</reference>
<comment type="caution">
    <text evidence="1">The sequence shown here is derived from an EMBL/GenBank/DDBJ whole genome shotgun (WGS) entry which is preliminary data.</text>
</comment>
<dbReference type="EMBL" id="NOWT01000011">
    <property type="protein sequence ID" value="OYD83767.1"/>
    <property type="molecule type" value="Genomic_DNA"/>
</dbReference>
<geneLocation type="plasmid" evidence="1">
    <name>unnamed</name>
</geneLocation>
<proteinExistence type="predicted"/>
<gene>
    <name evidence="1" type="ORF">CHT98_13290</name>
</gene>
<evidence type="ECO:0000313" key="1">
    <source>
        <dbReference type="EMBL" id="OYD83767.1"/>
    </source>
</evidence>
<sequence>MANHPTARPASASAASDSGTVWVPLPEAMGICAGAECQAFHTPAGGLWAQMRGAWLKARRTG</sequence>
<protein>
    <submittedName>
        <fullName evidence="1">Uncharacterized protein</fullName>
    </submittedName>
</protein>
<dbReference type="Proteomes" id="UP000215367">
    <property type="component" value="Unassembled WGS sequence"/>
</dbReference>
<name>A0A235HE20_AZOBR</name>
<keyword evidence="1" id="KW-0614">Plasmid</keyword>
<organism evidence="1 2">
    <name type="scientific">Azospirillum brasilense</name>
    <dbReference type="NCBI Taxonomy" id="192"/>
    <lineage>
        <taxon>Bacteria</taxon>
        <taxon>Pseudomonadati</taxon>
        <taxon>Pseudomonadota</taxon>
        <taxon>Alphaproteobacteria</taxon>
        <taxon>Rhodospirillales</taxon>
        <taxon>Azospirillaceae</taxon>
        <taxon>Azospirillum</taxon>
    </lineage>
</organism>